<feature type="compositionally biased region" description="Basic residues" evidence="1">
    <location>
        <begin position="49"/>
        <end position="61"/>
    </location>
</feature>
<sequence>MTLRIDVDRLPLSYDDTTALDDVTFSLPGGRIYGLLGRTGSGRPACSRCSRRSGRHRPGPC</sequence>
<comment type="caution">
    <text evidence="2">The sequence shown here is derived from an EMBL/GenBank/DDBJ whole genome shotgun (WGS) entry which is preliminary data.</text>
</comment>
<evidence type="ECO:0000313" key="3">
    <source>
        <dbReference type="Proteomes" id="UP000638648"/>
    </source>
</evidence>
<dbReference type="Proteomes" id="UP000638648">
    <property type="component" value="Unassembled WGS sequence"/>
</dbReference>
<feature type="region of interest" description="Disordered" evidence="1">
    <location>
        <begin position="41"/>
        <end position="61"/>
    </location>
</feature>
<organism evidence="2 3">
    <name type="scientific">Actinopolymorpha pittospori</name>
    <dbReference type="NCBI Taxonomy" id="648752"/>
    <lineage>
        <taxon>Bacteria</taxon>
        <taxon>Bacillati</taxon>
        <taxon>Actinomycetota</taxon>
        <taxon>Actinomycetes</taxon>
        <taxon>Propionibacteriales</taxon>
        <taxon>Actinopolymorphaceae</taxon>
        <taxon>Actinopolymorpha</taxon>
    </lineage>
</organism>
<dbReference type="EMBL" id="JADBEM010000001">
    <property type="protein sequence ID" value="MBE1610547.1"/>
    <property type="molecule type" value="Genomic_DNA"/>
</dbReference>
<accession>A0A927RBV1</accession>
<dbReference type="RefSeq" id="WP_202896741.1">
    <property type="nucleotide sequence ID" value="NZ_JADBEM010000001.1"/>
</dbReference>
<dbReference type="SUPFAM" id="SSF52540">
    <property type="entry name" value="P-loop containing nucleoside triphosphate hydrolases"/>
    <property type="match status" value="1"/>
</dbReference>
<gene>
    <name evidence="2" type="ORF">HEB94_007395</name>
</gene>
<evidence type="ECO:0000313" key="2">
    <source>
        <dbReference type="EMBL" id="MBE1610547.1"/>
    </source>
</evidence>
<dbReference type="InterPro" id="IPR027417">
    <property type="entry name" value="P-loop_NTPase"/>
</dbReference>
<proteinExistence type="predicted"/>
<evidence type="ECO:0000256" key="1">
    <source>
        <dbReference type="SAM" id="MobiDB-lite"/>
    </source>
</evidence>
<reference evidence="2" key="1">
    <citation type="submission" date="2020-10" db="EMBL/GenBank/DDBJ databases">
        <title>Sequencing the genomes of 1000 actinobacteria strains.</title>
        <authorList>
            <person name="Klenk H.-P."/>
        </authorList>
    </citation>
    <scope>NUCLEOTIDE SEQUENCE</scope>
    <source>
        <strain evidence="2">DSM 45354</strain>
    </source>
</reference>
<dbReference type="AlphaFoldDB" id="A0A927RBV1"/>
<name>A0A927RBV1_9ACTN</name>
<protein>
    <submittedName>
        <fullName evidence="2">ABC-type multidrug transport system ATPase subunit</fullName>
    </submittedName>
</protein>
<dbReference type="Gene3D" id="3.40.50.300">
    <property type="entry name" value="P-loop containing nucleotide triphosphate hydrolases"/>
    <property type="match status" value="1"/>
</dbReference>
<keyword evidence="3" id="KW-1185">Reference proteome</keyword>